<dbReference type="KEGG" id="cmp:Cha6605_2420"/>
<dbReference type="InterPro" id="IPR020084">
    <property type="entry name" value="NUDIX_hydrolase_CS"/>
</dbReference>
<dbReference type="PROSITE" id="PS51462">
    <property type="entry name" value="NUDIX"/>
    <property type="match status" value="1"/>
</dbReference>
<keyword evidence="2 4" id="KW-0378">Hydrolase</keyword>
<dbReference type="OrthoDB" id="9806150at2"/>
<proteinExistence type="predicted"/>
<dbReference type="HOGENOM" id="CLU_062658_5_1_3"/>
<accession>K9UFP8</accession>
<feature type="domain" description="Nudix hydrolase" evidence="3">
    <location>
        <begin position="42"/>
        <end position="173"/>
    </location>
</feature>
<dbReference type="RefSeq" id="WP_015159626.1">
    <property type="nucleotide sequence ID" value="NC_019697.1"/>
</dbReference>
<dbReference type="PATRIC" id="fig|1173020.3.peg.2753"/>
<protein>
    <submittedName>
        <fullName evidence="4">NTP pyrophosphohydrolase</fullName>
    </submittedName>
</protein>
<dbReference type="GO" id="GO:0019693">
    <property type="term" value="P:ribose phosphate metabolic process"/>
    <property type="evidence" value="ECO:0007669"/>
    <property type="project" value="TreeGrafter"/>
</dbReference>
<organism evidence="4 5">
    <name type="scientific">Chamaesiphon minutus (strain ATCC 27169 / PCC 6605)</name>
    <dbReference type="NCBI Taxonomy" id="1173020"/>
    <lineage>
        <taxon>Bacteria</taxon>
        <taxon>Bacillati</taxon>
        <taxon>Cyanobacteriota</taxon>
        <taxon>Cyanophyceae</taxon>
        <taxon>Gomontiellales</taxon>
        <taxon>Chamaesiphonaceae</taxon>
        <taxon>Chamaesiphon</taxon>
    </lineage>
</organism>
<dbReference type="PROSITE" id="PS00893">
    <property type="entry name" value="NUDIX_BOX"/>
    <property type="match status" value="1"/>
</dbReference>
<dbReference type="Pfam" id="PF00293">
    <property type="entry name" value="NUDIX"/>
    <property type="match status" value="1"/>
</dbReference>
<evidence type="ECO:0000256" key="1">
    <source>
        <dbReference type="ARBA" id="ARBA00001946"/>
    </source>
</evidence>
<dbReference type="GO" id="GO:0016787">
    <property type="term" value="F:hydrolase activity"/>
    <property type="evidence" value="ECO:0007669"/>
    <property type="project" value="UniProtKB-KW"/>
</dbReference>
<dbReference type="InterPro" id="IPR000086">
    <property type="entry name" value="NUDIX_hydrolase_dom"/>
</dbReference>
<sequence>MPLGKEPAKLIQNKLHYQGRKFTFSVDKIELPNGVTGEWECIHHPGGALAVPITDDGKLVVVKQYRYPTQGRILEFPAGTLEVGEDAATTIAREIEEETGYRASKWHNLGEFFLAPGYCDEIIYAYLAQDLEKLAVQPAGDADEDISIMLMTPSEFEAAIYSGEPIDAKSIAAYFLAKPLLNLS</sequence>
<dbReference type="Gene3D" id="3.90.79.10">
    <property type="entry name" value="Nucleoside Triphosphate Pyrophosphohydrolase"/>
    <property type="match status" value="1"/>
</dbReference>
<dbReference type="CDD" id="cd03424">
    <property type="entry name" value="NUDIX_ADPRase_Nudt5_UGPPase_Nudt14"/>
    <property type="match status" value="1"/>
</dbReference>
<comment type="cofactor">
    <cofactor evidence="1">
        <name>Mg(2+)</name>
        <dbReference type="ChEBI" id="CHEBI:18420"/>
    </cofactor>
</comment>
<dbReference type="AlphaFoldDB" id="K9UFP8"/>
<dbReference type="GO" id="GO:0005829">
    <property type="term" value="C:cytosol"/>
    <property type="evidence" value="ECO:0007669"/>
    <property type="project" value="TreeGrafter"/>
</dbReference>
<dbReference type="SUPFAM" id="SSF55811">
    <property type="entry name" value="Nudix"/>
    <property type="match status" value="1"/>
</dbReference>
<dbReference type="EMBL" id="CP003600">
    <property type="protein sequence ID" value="AFY93478.1"/>
    <property type="molecule type" value="Genomic_DNA"/>
</dbReference>
<dbReference type="GO" id="GO:0006753">
    <property type="term" value="P:nucleoside phosphate metabolic process"/>
    <property type="evidence" value="ECO:0007669"/>
    <property type="project" value="TreeGrafter"/>
</dbReference>
<gene>
    <name evidence="4" type="ORF">Cha6605_2420</name>
</gene>
<dbReference type="Proteomes" id="UP000010366">
    <property type="component" value="Chromosome"/>
</dbReference>
<dbReference type="PANTHER" id="PTHR11839:SF18">
    <property type="entry name" value="NUDIX HYDROLASE DOMAIN-CONTAINING PROTEIN"/>
    <property type="match status" value="1"/>
</dbReference>
<evidence type="ECO:0000313" key="5">
    <source>
        <dbReference type="Proteomes" id="UP000010366"/>
    </source>
</evidence>
<keyword evidence="5" id="KW-1185">Reference proteome</keyword>
<name>K9UFP8_CHAP6</name>
<dbReference type="InterPro" id="IPR015797">
    <property type="entry name" value="NUDIX_hydrolase-like_dom_sf"/>
</dbReference>
<dbReference type="STRING" id="1173020.Cha6605_2420"/>
<evidence type="ECO:0000259" key="3">
    <source>
        <dbReference type="PROSITE" id="PS51462"/>
    </source>
</evidence>
<dbReference type="PANTHER" id="PTHR11839">
    <property type="entry name" value="UDP/ADP-SUGAR PYROPHOSPHATASE"/>
    <property type="match status" value="1"/>
</dbReference>
<dbReference type="eggNOG" id="COG0494">
    <property type="taxonomic scope" value="Bacteria"/>
</dbReference>
<evidence type="ECO:0000313" key="4">
    <source>
        <dbReference type="EMBL" id="AFY93478.1"/>
    </source>
</evidence>
<evidence type="ECO:0000256" key="2">
    <source>
        <dbReference type="ARBA" id="ARBA00022801"/>
    </source>
</evidence>
<reference evidence="4 5" key="1">
    <citation type="submission" date="2012-05" db="EMBL/GenBank/DDBJ databases">
        <title>Finished chromosome of genome of Chamaesiphon sp. PCC 6605.</title>
        <authorList>
            <consortium name="US DOE Joint Genome Institute"/>
            <person name="Gugger M."/>
            <person name="Coursin T."/>
            <person name="Rippka R."/>
            <person name="Tandeau De Marsac N."/>
            <person name="Huntemann M."/>
            <person name="Wei C.-L."/>
            <person name="Han J."/>
            <person name="Detter J.C."/>
            <person name="Han C."/>
            <person name="Tapia R."/>
            <person name="Chen A."/>
            <person name="Kyrpides N."/>
            <person name="Mavromatis K."/>
            <person name="Markowitz V."/>
            <person name="Szeto E."/>
            <person name="Ivanova N."/>
            <person name="Pagani I."/>
            <person name="Pati A."/>
            <person name="Goodwin L."/>
            <person name="Nordberg H.P."/>
            <person name="Cantor M.N."/>
            <person name="Hua S.X."/>
            <person name="Woyke T."/>
            <person name="Kerfeld C.A."/>
        </authorList>
    </citation>
    <scope>NUCLEOTIDE SEQUENCE [LARGE SCALE GENOMIC DNA]</scope>
    <source>
        <strain evidence="5">ATCC 27169 / PCC 6605</strain>
    </source>
</reference>